<dbReference type="EnsemblPlants" id="Zm00001eb163670_T001">
    <property type="protein sequence ID" value="Zm00001eb163670_P001"/>
    <property type="gene ID" value="Zm00001eb163670"/>
</dbReference>
<sequence>MVRELRVESFYARLRSTTATAAVSSSPLLILPSVADVDSLCAVRVLAHVLSVDSIRFSIHPVSSAASTRALLASFFGTASSSPLCLILVN</sequence>
<dbReference type="InterPro" id="IPR003874">
    <property type="entry name" value="CDC45"/>
</dbReference>
<evidence type="ECO:0000256" key="2">
    <source>
        <dbReference type="ARBA" id="ARBA00010727"/>
    </source>
</evidence>
<reference evidence="6" key="2">
    <citation type="submission" date="2019-07" db="EMBL/GenBank/DDBJ databases">
        <authorList>
            <person name="Seetharam A."/>
            <person name="Woodhouse M."/>
            <person name="Cannon E."/>
        </authorList>
    </citation>
    <scope>NUCLEOTIDE SEQUENCE [LARGE SCALE GENOMIC DNA]</scope>
    <source>
        <strain evidence="6">cv. B73</strain>
    </source>
</reference>
<dbReference type="PANTHER" id="PTHR10507">
    <property type="entry name" value="CDC45-RELATED PROTEIN"/>
    <property type="match status" value="1"/>
</dbReference>
<comment type="similarity">
    <text evidence="2">Belongs to the CDC45 family.</text>
</comment>
<evidence type="ECO:0000313" key="6">
    <source>
        <dbReference type="EnsemblPlants" id="Zm00001eb163670_P001"/>
    </source>
</evidence>
<evidence type="ECO:0000256" key="3">
    <source>
        <dbReference type="ARBA" id="ARBA00022705"/>
    </source>
</evidence>
<dbReference type="Pfam" id="PF02724">
    <property type="entry name" value="CDC45"/>
    <property type="match status" value="1"/>
</dbReference>
<evidence type="ECO:0000256" key="5">
    <source>
        <dbReference type="ARBA" id="ARBA00023306"/>
    </source>
</evidence>
<organism evidence="6 7">
    <name type="scientific">Zea mays</name>
    <name type="common">Maize</name>
    <dbReference type="NCBI Taxonomy" id="4577"/>
    <lineage>
        <taxon>Eukaryota</taxon>
        <taxon>Viridiplantae</taxon>
        <taxon>Streptophyta</taxon>
        <taxon>Embryophyta</taxon>
        <taxon>Tracheophyta</taxon>
        <taxon>Spermatophyta</taxon>
        <taxon>Magnoliopsida</taxon>
        <taxon>Liliopsida</taxon>
        <taxon>Poales</taxon>
        <taxon>Poaceae</taxon>
        <taxon>PACMAD clade</taxon>
        <taxon>Panicoideae</taxon>
        <taxon>Andropogonodae</taxon>
        <taxon>Andropogoneae</taxon>
        <taxon>Tripsacinae</taxon>
        <taxon>Zea</taxon>
    </lineage>
</organism>
<keyword evidence="5" id="KW-0131">Cell cycle</keyword>
<dbReference type="PANTHER" id="PTHR10507:SF0">
    <property type="entry name" value="CELL DIVISION CONTROL PROTEIN 45 HOMOLOG"/>
    <property type="match status" value="1"/>
</dbReference>
<reference evidence="6" key="3">
    <citation type="submission" date="2021-05" db="UniProtKB">
        <authorList>
            <consortium name="EnsemblPlants"/>
        </authorList>
    </citation>
    <scope>IDENTIFICATION</scope>
    <source>
        <strain evidence="6">cv. B73</strain>
    </source>
</reference>
<dbReference type="AlphaFoldDB" id="A0A804NIY7"/>
<dbReference type="GO" id="GO:0005634">
    <property type="term" value="C:nucleus"/>
    <property type="evidence" value="ECO:0007669"/>
    <property type="project" value="UniProtKB-SubCell"/>
</dbReference>
<comment type="subcellular location">
    <subcellularLocation>
        <location evidence="1">Nucleus</location>
    </subcellularLocation>
</comment>
<evidence type="ECO:0000256" key="1">
    <source>
        <dbReference type="ARBA" id="ARBA00004123"/>
    </source>
</evidence>
<keyword evidence="3" id="KW-0235">DNA replication</keyword>
<dbReference type="GO" id="GO:0006270">
    <property type="term" value="P:DNA replication initiation"/>
    <property type="evidence" value="ECO:0007669"/>
    <property type="project" value="InterPro"/>
</dbReference>
<dbReference type="InParanoid" id="A0A804NIY7"/>
<name>A0A804NIY7_MAIZE</name>
<keyword evidence="4" id="KW-0539">Nucleus</keyword>
<protein>
    <submittedName>
        <fullName evidence="6">Uncharacterized protein</fullName>
    </submittedName>
</protein>
<dbReference type="Proteomes" id="UP000007305">
    <property type="component" value="Chromosome 3"/>
</dbReference>
<evidence type="ECO:0000256" key="4">
    <source>
        <dbReference type="ARBA" id="ARBA00023242"/>
    </source>
</evidence>
<accession>A0A804NIY7</accession>
<proteinExistence type="inferred from homology"/>
<keyword evidence="7" id="KW-1185">Reference proteome</keyword>
<dbReference type="Gramene" id="Zm00001eb163670_T001">
    <property type="protein sequence ID" value="Zm00001eb163670_P001"/>
    <property type="gene ID" value="Zm00001eb163670"/>
</dbReference>
<evidence type="ECO:0000313" key="7">
    <source>
        <dbReference type="Proteomes" id="UP000007305"/>
    </source>
</evidence>
<reference evidence="7" key="1">
    <citation type="submission" date="2015-12" db="EMBL/GenBank/DDBJ databases">
        <title>Update maize B73 reference genome by single molecule sequencing technologies.</title>
        <authorList>
            <consortium name="Maize Genome Sequencing Project"/>
            <person name="Ware D."/>
        </authorList>
    </citation>
    <scope>NUCLEOTIDE SEQUENCE [LARGE SCALE GENOMIC DNA]</scope>
    <source>
        <strain evidence="7">cv. B73</strain>
    </source>
</reference>